<proteinExistence type="predicted"/>
<name>A0AAI9G9W4_9VIBR</name>
<reference evidence="1" key="1">
    <citation type="submission" date="2023-10" db="EMBL/GenBank/DDBJ databases">
        <authorList>
            <consortium name="PulseNet: The National Subtyping Network for Foodborne Disease Surveillance"/>
        </authorList>
    </citation>
    <scope>NUCLEOTIDE SEQUENCE</scope>
    <source>
        <strain evidence="1">PNUSAV004886</strain>
    </source>
</reference>
<gene>
    <name evidence="1" type="ORF">RZY48_004128</name>
</gene>
<sequence length="109" mass="12629">MKKVFIDHLFSKIVEGRYEKALSAAATKAKLEQLEDVRNAIQSAYGEEAVQNVLWYREVKRSLEQCLEFIENPHSQVTDADFIIYLGYAQTQLKEAERIFDSELSELEL</sequence>
<dbReference type="Proteomes" id="UP001253463">
    <property type="component" value="Unassembled WGS sequence"/>
</dbReference>
<organism evidence="1 2">
    <name type="scientific">Vibrio navarrensis</name>
    <dbReference type="NCBI Taxonomy" id="29495"/>
    <lineage>
        <taxon>Bacteria</taxon>
        <taxon>Pseudomonadati</taxon>
        <taxon>Pseudomonadota</taxon>
        <taxon>Gammaproteobacteria</taxon>
        <taxon>Vibrionales</taxon>
        <taxon>Vibrionaceae</taxon>
        <taxon>Vibrio</taxon>
    </lineage>
</organism>
<dbReference type="EMBL" id="ABNSCA010000034">
    <property type="protein sequence ID" value="ELN6934613.1"/>
    <property type="molecule type" value="Genomic_DNA"/>
</dbReference>
<accession>A0AAI9G9W4</accession>
<evidence type="ECO:0000313" key="1">
    <source>
        <dbReference type="EMBL" id="ELN6934613.1"/>
    </source>
</evidence>
<protein>
    <submittedName>
        <fullName evidence="1">Uncharacterized protein</fullName>
    </submittedName>
</protein>
<comment type="caution">
    <text evidence="1">The sequence shown here is derived from an EMBL/GenBank/DDBJ whole genome shotgun (WGS) entry which is preliminary data.</text>
</comment>
<dbReference type="AlphaFoldDB" id="A0AAI9G9W4"/>
<evidence type="ECO:0000313" key="2">
    <source>
        <dbReference type="Proteomes" id="UP001253463"/>
    </source>
</evidence>